<dbReference type="PROSITE" id="PS51257">
    <property type="entry name" value="PROKAR_LIPOPROTEIN"/>
    <property type="match status" value="1"/>
</dbReference>
<name>A0A379PPV9_ECTME</name>
<keyword evidence="1" id="KW-0732">Signal</keyword>
<gene>
    <name evidence="2" type="ORF">NCTC10899_05115</name>
</gene>
<evidence type="ECO:0000313" key="3">
    <source>
        <dbReference type="Proteomes" id="UP000254260"/>
    </source>
</evidence>
<reference evidence="2 3" key="1">
    <citation type="submission" date="2018-06" db="EMBL/GenBank/DDBJ databases">
        <authorList>
            <consortium name="Pathogen Informatics"/>
            <person name="Doyle S."/>
        </authorList>
    </citation>
    <scope>NUCLEOTIDE SEQUENCE [LARGE SCALE GENOMIC DNA]</scope>
    <source>
        <strain evidence="2 3">NCTC10899</strain>
    </source>
</reference>
<organism evidence="2 3">
    <name type="scientific">Ectopseudomonas mendocina</name>
    <name type="common">Pseudomonas mendocina</name>
    <dbReference type="NCBI Taxonomy" id="300"/>
    <lineage>
        <taxon>Bacteria</taxon>
        <taxon>Pseudomonadati</taxon>
        <taxon>Pseudomonadota</taxon>
        <taxon>Gammaproteobacteria</taxon>
        <taxon>Pseudomonadales</taxon>
        <taxon>Pseudomonadaceae</taxon>
        <taxon>Ectopseudomonas</taxon>
    </lineage>
</organism>
<evidence type="ECO:0000313" key="2">
    <source>
        <dbReference type="EMBL" id="SUE95874.1"/>
    </source>
</evidence>
<dbReference type="AlphaFoldDB" id="A0A379PPV9"/>
<feature type="chain" id="PRO_5016746972" description="Lipoprotein" evidence="1">
    <location>
        <begin position="23"/>
        <end position="86"/>
    </location>
</feature>
<proteinExistence type="predicted"/>
<sequence>MDGDNKANVLMSFALAVALCFAAATISSCVRENTKNELETINKAIEAGQDPLIARCAIEITQSNEDVCTVAAALAGKKLKGVTVDD</sequence>
<protein>
    <recommendedName>
        <fullName evidence="4">Lipoprotein</fullName>
    </recommendedName>
</protein>
<accession>A0A379PPV9</accession>
<feature type="signal peptide" evidence="1">
    <location>
        <begin position="1"/>
        <end position="22"/>
    </location>
</feature>
<evidence type="ECO:0000256" key="1">
    <source>
        <dbReference type="SAM" id="SignalP"/>
    </source>
</evidence>
<dbReference type="Proteomes" id="UP000254260">
    <property type="component" value="Unassembled WGS sequence"/>
</dbReference>
<dbReference type="EMBL" id="UGUU01000002">
    <property type="protein sequence ID" value="SUE95874.1"/>
    <property type="molecule type" value="Genomic_DNA"/>
</dbReference>
<evidence type="ECO:0008006" key="4">
    <source>
        <dbReference type="Google" id="ProtNLM"/>
    </source>
</evidence>